<organism evidence="1 2">
    <name type="scientific">Nephila pilipes</name>
    <name type="common">Giant wood spider</name>
    <name type="synonym">Nephila maculata</name>
    <dbReference type="NCBI Taxonomy" id="299642"/>
    <lineage>
        <taxon>Eukaryota</taxon>
        <taxon>Metazoa</taxon>
        <taxon>Ecdysozoa</taxon>
        <taxon>Arthropoda</taxon>
        <taxon>Chelicerata</taxon>
        <taxon>Arachnida</taxon>
        <taxon>Araneae</taxon>
        <taxon>Araneomorphae</taxon>
        <taxon>Entelegynae</taxon>
        <taxon>Araneoidea</taxon>
        <taxon>Nephilidae</taxon>
        <taxon>Nephila</taxon>
    </lineage>
</organism>
<accession>A0A8X6QRN3</accession>
<dbReference type="AlphaFoldDB" id="A0A8X6QRN3"/>
<comment type="caution">
    <text evidence="1">The sequence shown here is derived from an EMBL/GenBank/DDBJ whole genome shotgun (WGS) entry which is preliminary data.</text>
</comment>
<gene>
    <name evidence="1" type="ORF">NPIL_483431</name>
</gene>
<proteinExistence type="predicted"/>
<sequence length="133" mass="15338">MRSNRTALSSMITAYLDNRHLQGEKRQMREFLLGHTNPNVYLASCSSFPRSQRGKGFVSEIPFAPSRQAIKEAHFAVRLSWDVRPKSRSVIKFFFPSFTLKRERSRVIWLRGYVRNGLGSSNDCDRSSAKVPR</sequence>
<protein>
    <submittedName>
        <fullName evidence="1">Uncharacterized protein</fullName>
    </submittedName>
</protein>
<dbReference type="Proteomes" id="UP000887013">
    <property type="component" value="Unassembled WGS sequence"/>
</dbReference>
<name>A0A8X6QRN3_NEPPI</name>
<dbReference type="OrthoDB" id="10313906at2759"/>
<reference evidence="1" key="1">
    <citation type="submission" date="2020-08" db="EMBL/GenBank/DDBJ databases">
        <title>Multicomponent nature underlies the extraordinary mechanical properties of spider dragline silk.</title>
        <authorList>
            <person name="Kono N."/>
            <person name="Nakamura H."/>
            <person name="Mori M."/>
            <person name="Yoshida Y."/>
            <person name="Ohtoshi R."/>
            <person name="Malay A.D."/>
            <person name="Moran D.A.P."/>
            <person name="Tomita M."/>
            <person name="Numata K."/>
            <person name="Arakawa K."/>
        </authorList>
    </citation>
    <scope>NUCLEOTIDE SEQUENCE</scope>
</reference>
<evidence type="ECO:0000313" key="1">
    <source>
        <dbReference type="EMBL" id="GFU40795.1"/>
    </source>
</evidence>
<keyword evidence="2" id="KW-1185">Reference proteome</keyword>
<evidence type="ECO:0000313" key="2">
    <source>
        <dbReference type="Proteomes" id="UP000887013"/>
    </source>
</evidence>
<dbReference type="EMBL" id="BMAW01035729">
    <property type="protein sequence ID" value="GFU40795.1"/>
    <property type="molecule type" value="Genomic_DNA"/>
</dbReference>